<dbReference type="EMBL" id="KV784360">
    <property type="protein sequence ID" value="OEU14169.1"/>
    <property type="molecule type" value="Genomic_DNA"/>
</dbReference>
<evidence type="ECO:0000256" key="2">
    <source>
        <dbReference type="SAM" id="SignalP"/>
    </source>
</evidence>
<feature type="domain" description="Peptidase M11 gametolysin" evidence="3">
    <location>
        <begin position="257"/>
        <end position="452"/>
    </location>
</feature>
<reference evidence="4 5" key="1">
    <citation type="submission" date="2016-09" db="EMBL/GenBank/DDBJ databases">
        <title>Extensive genetic diversity and differential bi-allelic expression allows diatom success in the polar Southern Ocean.</title>
        <authorList>
            <consortium name="DOE Joint Genome Institute"/>
            <person name="Mock T."/>
            <person name="Otillar R.P."/>
            <person name="Strauss J."/>
            <person name="Dupont C."/>
            <person name="Frickenhaus S."/>
            <person name="Maumus F."/>
            <person name="Mcmullan M."/>
            <person name="Sanges R."/>
            <person name="Schmutz J."/>
            <person name="Toseland A."/>
            <person name="Valas R."/>
            <person name="Veluchamy A."/>
            <person name="Ward B.J."/>
            <person name="Allen A."/>
            <person name="Barry K."/>
            <person name="Falciatore A."/>
            <person name="Ferrante M."/>
            <person name="Fortunato A.E."/>
            <person name="Gloeckner G."/>
            <person name="Gruber A."/>
            <person name="Hipkin R."/>
            <person name="Janech M."/>
            <person name="Kroth P."/>
            <person name="Leese F."/>
            <person name="Lindquist E."/>
            <person name="Lyon B.R."/>
            <person name="Martin J."/>
            <person name="Mayer C."/>
            <person name="Parker M."/>
            <person name="Quesneville H."/>
            <person name="Raymond J."/>
            <person name="Uhlig C."/>
            <person name="Valentin K.U."/>
            <person name="Worden A.Z."/>
            <person name="Armbrust E.V."/>
            <person name="Bowler C."/>
            <person name="Green B."/>
            <person name="Moulton V."/>
            <person name="Van Oosterhout C."/>
            <person name="Grigoriev I."/>
        </authorList>
    </citation>
    <scope>NUCLEOTIDE SEQUENCE [LARGE SCALE GENOMIC DNA]</scope>
    <source>
        <strain evidence="4 5">CCMP1102</strain>
    </source>
</reference>
<feature type="compositionally biased region" description="Low complexity" evidence="1">
    <location>
        <begin position="169"/>
        <end position="184"/>
    </location>
</feature>
<dbReference type="GO" id="GO:0008237">
    <property type="term" value="F:metallopeptidase activity"/>
    <property type="evidence" value="ECO:0007669"/>
    <property type="project" value="InterPro"/>
</dbReference>
<keyword evidence="5" id="KW-1185">Reference proteome</keyword>
<accession>A0A1E7F7R1</accession>
<dbReference type="Pfam" id="PF05548">
    <property type="entry name" value="Peptidase_M11"/>
    <property type="match status" value="1"/>
</dbReference>
<keyword evidence="2" id="KW-0732">Signal</keyword>
<feature type="signal peptide" evidence="2">
    <location>
        <begin position="1"/>
        <end position="29"/>
    </location>
</feature>
<dbReference type="InterPro" id="IPR024079">
    <property type="entry name" value="MetalloPept_cat_dom_sf"/>
</dbReference>
<evidence type="ECO:0000256" key="1">
    <source>
        <dbReference type="SAM" id="MobiDB-lite"/>
    </source>
</evidence>
<dbReference type="InterPro" id="IPR008752">
    <property type="entry name" value="Peptidase_M11"/>
</dbReference>
<feature type="region of interest" description="Disordered" evidence="1">
    <location>
        <begin position="154"/>
        <end position="185"/>
    </location>
</feature>
<organism evidence="4 5">
    <name type="scientific">Fragilariopsis cylindrus CCMP1102</name>
    <dbReference type="NCBI Taxonomy" id="635003"/>
    <lineage>
        <taxon>Eukaryota</taxon>
        <taxon>Sar</taxon>
        <taxon>Stramenopiles</taxon>
        <taxon>Ochrophyta</taxon>
        <taxon>Bacillariophyta</taxon>
        <taxon>Bacillariophyceae</taxon>
        <taxon>Bacillariophycidae</taxon>
        <taxon>Bacillariales</taxon>
        <taxon>Bacillariaceae</taxon>
        <taxon>Fragilariopsis</taxon>
    </lineage>
</organism>
<evidence type="ECO:0000313" key="5">
    <source>
        <dbReference type="Proteomes" id="UP000095751"/>
    </source>
</evidence>
<name>A0A1E7F7R1_9STRA</name>
<evidence type="ECO:0000313" key="4">
    <source>
        <dbReference type="EMBL" id="OEU14169.1"/>
    </source>
</evidence>
<sequence>MMRLTTTTNTTSFVAVLFIIVSSFSSGTAISVSSSSAPHLRGASERQQQQQQQQQQRERRLVVGETSCIVYVGETKYALEGQEQQEQQDEDDIIKYSEKEQLYCEFESNYARTVLGINDPLVELNGLSQSDIGNARVVAPVVAPVVAFTASADGSLQRTPQAPQENREALQPQAPSQAHAQAQPITSGQTIITFREGIIDRTDNVMYVDKTLVMEVAASTTSTSNINNDSFNRLLQTQNRRLKESPSAVGTKQALVVRIITSTGIEPEVTRNEIRKQVYDEDSISLVSQYKACSYGKLTITPYEGNTISGVTIQDGIIDITLSTDISTEFTNTNTNLGTLARYVREATVDALGDIDENSIHLVMFVFPKGIAPFMATAITNRYDSYYTKKWLLPPSFHIHEIGHNLGLKHSGENGNEYADKTGYMGYSYTQYDGPSMCFNAAQSYKLGWYDEQTLTYNPLSLDESDSTTNTKQFTLNGVDDYNNPTDNDNDNDASPLIVLRLLQEDLDADYYIGYNKDTGINKGTFENKNEILIIHKDGTPESTSQIMKNRTISNVGDYIEITNFNSNANNADGDSDSVYVLFQSLSEDKKDAVIIISTTIPVYVNDNEEEFTITDTNSAACKDSTDKFKWNKNKNNNKIKYKSCKWLSKKSSSKIKTLCKKKKQRQKVWIRCPTTCGNVGLGVCRTTTVQP</sequence>
<proteinExistence type="predicted"/>
<evidence type="ECO:0000259" key="3">
    <source>
        <dbReference type="Pfam" id="PF05548"/>
    </source>
</evidence>
<feature type="chain" id="PRO_5009192786" description="Peptidase M11 gametolysin domain-containing protein" evidence="2">
    <location>
        <begin position="30"/>
        <end position="692"/>
    </location>
</feature>
<feature type="compositionally biased region" description="Low complexity" evidence="1">
    <location>
        <begin position="45"/>
        <end position="55"/>
    </location>
</feature>
<feature type="compositionally biased region" description="Polar residues" evidence="1">
    <location>
        <begin position="467"/>
        <end position="476"/>
    </location>
</feature>
<dbReference type="KEGG" id="fcy:FRACYDRAFT_240700"/>
<dbReference type="AlphaFoldDB" id="A0A1E7F7R1"/>
<feature type="compositionally biased region" description="Polar residues" evidence="1">
    <location>
        <begin position="154"/>
        <end position="164"/>
    </location>
</feature>
<gene>
    <name evidence="4" type="ORF">FRACYDRAFT_240700</name>
</gene>
<dbReference type="InParanoid" id="A0A1E7F7R1"/>
<feature type="region of interest" description="Disordered" evidence="1">
    <location>
        <begin position="466"/>
        <end position="491"/>
    </location>
</feature>
<dbReference type="SUPFAM" id="SSF55486">
    <property type="entry name" value="Metalloproteases ('zincins'), catalytic domain"/>
    <property type="match status" value="1"/>
</dbReference>
<dbReference type="Proteomes" id="UP000095751">
    <property type="component" value="Unassembled WGS sequence"/>
</dbReference>
<feature type="region of interest" description="Disordered" evidence="1">
    <location>
        <begin position="35"/>
        <end position="59"/>
    </location>
</feature>
<dbReference type="OrthoDB" id="53983at2759"/>
<dbReference type="Gene3D" id="3.40.390.10">
    <property type="entry name" value="Collagenase (Catalytic Domain)"/>
    <property type="match status" value="1"/>
</dbReference>
<protein>
    <recommendedName>
        <fullName evidence="3">Peptidase M11 gametolysin domain-containing protein</fullName>
    </recommendedName>
</protein>